<dbReference type="AlphaFoldDB" id="R8BX22"/>
<dbReference type="eggNOG" id="ENOG502RWBX">
    <property type="taxonomic scope" value="Eukaryota"/>
</dbReference>
<evidence type="ECO:0000313" key="3">
    <source>
        <dbReference type="EMBL" id="EOO03887.1"/>
    </source>
</evidence>
<dbReference type="RefSeq" id="XP_007911244.1">
    <property type="nucleotide sequence ID" value="XM_007913053.1"/>
</dbReference>
<dbReference type="EMBL" id="KB932812">
    <property type="protein sequence ID" value="EOO03887.1"/>
    <property type="molecule type" value="Genomic_DNA"/>
</dbReference>
<dbReference type="HOGENOM" id="CLU_1125194_0_0_1"/>
<organism evidence="3 4">
    <name type="scientific">Phaeoacremonium minimum (strain UCR-PA7)</name>
    <name type="common">Esca disease fungus</name>
    <name type="synonym">Togninia minima</name>
    <dbReference type="NCBI Taxonomy" id="1286976"/>
    <lineage>
        <taxon>Eukaryota</taxon>
        <taxon>Fungi</taxon>
        <taxon>Dikarya</taxon>
        <taxon>Ascomycota</taxon>
        <taxon>Pezizomycotina</taxon>
        <taxon>Sordariomycetes</taxon>
        <taxon>Sordariomycetidae</taxon>
        <taxon>Togniniales</taxon>
        <taxon>Togniniaceae</taxon>
        <taxon>Phaeoacremonium</taxon>
    </lineage>
</organism>
<protein>
    <submittedName>
        <fullName evidence="3">Uncharacterized protein</fullName>
    </submittedName>
</protein>
<keyword evidence="2" id="KW-0732">Signal</keyword>
<dbReference type="KEGG" id="tmn:UCRPA7_458"/>
<feature type="compositionally biased region" description="Acidic residues" evidence="1">
    <location>
        <begin position="236"/>
        <end position="247"/>
    </location>
</feature>
<proteinExistence type="predicted"/>
<feature type="signal peptide" evidence="2">
    <location>
        <begin position="1"/>
        <end position="16"/>
    </location>
</feature>
<keyword evidence="4" id="KW-1185">Reference proteome</keyword>
<accession>R8BX22</accession>
<sequence length="247" mass="25481">MKTLAAIFLTAGVASAVNLASPIIQNGAIDPNLLANSSLALNGTDVFNSSFDPASLNLGSLNLGGLNLGSINLGDPLSLGQGILGLMNSFCLGSVVDINSLLGLGVSNELNLFLQLAQLAQLEALGFLNVGGIQQLIQSNLLFGGGFNNFNLGSNFNLGFFKRAVEEETKNLKRTRLRRNIAKRQCGDGQSVQAVQVSPAAPPAEAAPAEEQAAAPADEAAEAAPAEDANAGNEASADEENLSDFTR</sequence>
<gene>
    <name evidence="3" type="ORF">UCRPA7_458</name>
</gene>
<feature type="chain" id="PRO_5004452932" evidence="2">
    <location>
        <begin position="17"/>
        <end position="247"/>
    </location>
</feature>
<dbReference type="GeneID" id="19325043"/>
<feature type="region of interest" description="Disordered" evidence="1">
    <location>
        <begin position="190"/>
        <end position="247"/>
    </location>
</feature>
<evidence type="ECO:0000256" key="1">
    <source>
        <dbReference type="SAM" id="MobiDB-lite"/>
    </source>
</evidence>
<feature type="compositionally biased region" description="Low complexity" evidence="1">
    <location>
        <begin position="203"/>
        <end position="235"/>
    </location>
</feature>
<dbReference type="OrthoDB" id="5241647at2759"/>
<reference evidence="4" key="1">
    <citation type="journal article" date="2013" name="Genome Announc.">
        <title>Draft genome sequence of the ascomycete Phaeoacremonium aleophilum strain UCR-PA7, a causal agent of the esca disease complex in grapevines.</title>
        <authorList>
            <person name="Blanco-Ulate B."/>
            <person name="Rolshausen P."/>
            <person name="Cantu D."/>
        </authorList>
    </citation>
    <scope>NUCLEOTIDE SEQUENCE [LARGE SCALE GENOMIC DNA]</scope>
    <source>
        <strain evidence="4">UCR-PA7</strain>
    </source>
</reference>
<name>R8BX22_PHAM7</name>
<evidence type="ECO:0000313" key="4">
    <source>
        <dbReference type="Proteomes" id="UP000014074"/>
    </source>
</evidence>
<dbReference type="Proteomes" id="UP000014074">
    <property type="component" value="Unassembled WGS sequence"/>
</dbReference>
<evidence type="ECO:0000256" key="2">
    <source>
        <dbReference type="SAM" id="SignalP"/>
    </source>
</evidence>